<evidence type="ECO:0000256" key="7">
    <source>
        <dbReference type="ARBA" id="ARBA00023122"/>
    </source>
</evidence>
<feature type="transmembrane region" description="Helical" evidence="11">
    <location>
        <begin position="126"/>
        <end position="145"/>
    </location>
</feature>
<organism evidence="14 15">
    <name type="scientific">Candidatus Ichthyocystis hellenicum</name>
    <dbReference type="NCBI Taxonomy" id="1561003"/>
    <lineage>
        <taxon>Bacteria</taxon>
        <taxon>Pseudomonadati</taxon>
        <taxon>Pseudomonadota</taxon>
        <taxon>Betaproteobacteria</taxon>
        <taxon>Burkholderiales</taxon>
        <taxon>Candidatus Ichthyocystis</taxon>
    </lineage>
</organism>
<feature type="transmembrane region" description="Helical" evidence="11">
    <location>
        <begin position="61"/>
        <end position="82"/>
    </location>
</feature>
<feature type="domain" description="CNNM transmembrane" evidence="13">
    <location>
        <begin position="2"/>
        <end position="196"/>
    </location>
</feature>
<dbReference type="CDD" id="cd04590">
    <property type="entry name" value="CBS_pair_CorC_HlyC_assoc"/>
    <property type="match status" value="1"/>
</dbReference>
<dbReference type="InterPro" id="IPR002550">
    <property type="entry name" value="CNNM"/>
</dbReference>
<evidence type="ECO:0000256" key="10">
    <source>
        <dbReference type="PROSITE-ProRule" id="PRU01193"/>
    </source>
</evidence>
<dbReference type="SMART" id="SM01091">
    <property type="entry name" value="CorC_HlyC"/>
    <property type="match status" value="1"/>
</dbReference>
<feature type="domain" description="CBS" evidence="12">
    <location>
        <begin position="282"/>
        <end position="338"/>
    </location>
</feature>
<dbReference type="GO" id="GO:0005886">
    <property type="term" value="C:plasma membrane"/>
    <property type="evidence" value="ECO:0007669"/>
    <property type="project" value="UniProtKB-SubCell"/>
</dbReference>
<dbReference type="SUPFAM" id="SSF54631">
    <property type="entry name" value="CBS-domain pair"/>
    <property type="match status" value="1"/>
</dbReference>
<dbReference type="Gene3D" id="3.10.580.10">
    <property type="entry name" value="CBS-domain"/>
    <property type="match status" value="1"/>
</dbReference>
<evidence type="ECO:0000256" key="6">
    <source>
        <dbReference type="ARBA" id="ARBA00022989"/>
    </source>
</evidence>
<dbReference type="RefSeq" id="WP_092342871.1">
    <property type="nucleotide sequence ID" value="NZ_FLSL01000085.1"/>
</dbReference>
<dbReference type="PROSITE" id="PS51371">
    <property type="entry name" value="CBS"/>
    <property type="match status" value="1"/>
</dbReference>
<proteinExistence type="inferred from homology"/>
<dbReference type="STRING" id="1561003.Ark11_0610"/>
<dbReference type="InterPro" id="IPR044751">
    <property type="entry name" value="Ion_transp-like_CBS"/>
</dbReference>
<evidence type="ECO:0000259" key="12">
    <source>
        <dbReference type="PROSITE" id="PS51371"/>
    </source>
</evidence>
<evidence type="ECO:0000256" key="4">
    <source>
        <dbReference type="ARBA" id="ARBA00022692"/>
    </source>
</evidence>
<dbReference type="PANTHER" id="PTHR22777">
    <property type="entry name" value="HEMOLYSIN-RELATED"/>
    <property type="match status" value="1"/>
</dbReference>
<dbReference type="InterPro" id="IPR016169">
    <property type="entry name" value="FAD-bd_PCMH_sub2"/>
</dbReference>
<evidence type="ECO:0000256" key="1">
    <source>
        <dbReference type="ARBA" id="ARBA00004651"/>
    </source>
</evidence>
<dbReference type="PROSITE" id="PS51846">
    <property type="entry name" value="CNNM"/>
    <property type="match status" value="1"/>
</dbReference>
<accession>A0A0S4M5C8</accession>
<evidence type="ECO:0000259" key="13">
    <source>
        <dbReference type="PROSITE" id="PS51846"/>
    </source>
</evidence>
<keyword evidence="7 9" id="KW-0129">CBS domain</keyword>
<evidence type="ECO:0000313" key="14">
    <source>
        <dbReference type="EMBL" id="CUT17446.1"/>
    </source>
</evidence>
<evidence type="ECO:0000256" key="8">
    <source>
        <dbReference type="ARBA" id="ARBA00023136"/>
    </source>
</evidence>
<dbReference type="Pfam" id="PF00571">
    <property type="entry name" value="CBS"/>
    <property type="match status" value="2"/>
</dbReference>
<keyword evidence="3" id="KW-1003">Cell membrane</keyword>
<dbReference type="InterPro" id="IPR005170">
    <property type="entry name" value="Transptr-assoc_dom"/>
</dbReference>
<keyword evidence="6 10" id="KW-1133">Transmembrane helix</keyword>
<evidence type="ECO:0000256" key="9">
    <source>
        <dbReference type="PROSITE-ProRule" id="PRU00703"/>
    </source>
</evidence>
<keyword evidence="15" id="KW-1185">Reference proteome</keyword>
<keyword evidence="8 10" id="KW-0472">Membrane</keyword>
<gene>
    <name evidence="14" type="ORF">Ark11_0610</name>
</gene>
<dbReference type="Gene3D" id="3.30.465.10">
    <property type="match status" value="1"/>
</dbReference>
<dbReference type="OrthoDB" id="9797674at2"/>
<dbReference type="InterPro" id="IPR036318">
    <property type="entry name" value="FAD-bd_PCMH-like_sf"/>
</dbReference>
<comment type="subcellular location">
    <subcellularLocation>
        <location evidence="1">Cell membrane</location>
        <topology evidence="1">Multi-pass membrane protein</topology>
    </subcellularLocation>
</comment>
<evidence type="ECO:0000313" key="15">
    <source>
        <dbReference type="Proteomes" id="UP000198651"/>
    </source>
</evidence>
<keyword evidence="4 10" id="KW-0812">Transmembrane</keyword>
<name>A0A0S4M5C8_9BURK</name>
<feature type="transmembrane region" description="Helical" evidence="11">
    <location>
        <begin position="6"/>
        <end position="26"/>
    </location>
</feature>
<reference evidence="15" key="1">
    <citation type="submission" date="2015-11" db="EMBL/GenBank/DDBJ databases">
        <authorList>
            <person name="Seth-Smith H.M.B."/>
        </authorList>
    </citation>
    <scope>NUCLEOTIDE SEQUENCE [LARGE SCALE GENOMIC DNA]</scope>
    <source>
        <strain evidence="15">2013Ark11</strain>
    </source>
</reference>
<dbReference type="AlphaFoldDB" id="A0A0S4M5C8"/>
<feature type="transmembrane region" description="Helical" evidence="11">
    <location>
        <begin position="94"/>
        <end position="114"/>
    </location>
</feature>
<evidence type="ECO:0000256" key="3">
    <source>
        <dbReference type="ARBA" id="ARBA00022475"/>
    </source>
</evidence>
<dbReference type="SUPFAM" id="SSF56176">
    <property type="entry name" value="FAD-binding/transporter-associated domain-like"/>
    <property type="match status" value="1"/>
</dbReference>
<sequence>MFSNCYGMQVFFLVVLILISGFFSMAETSMMAVNRYMLEALSERGNRAAIRTLKLLSQVDYLLGAILLGNNLANAAVATLMAKLSLAAFGQGETVLGVTTIFSAFLILVFAEVIPKIIGNRFANYIAVRISIFIRIFFILFFPVIHLTRMISKSFLSVFDLPIFKRYLRDSHSSKKMEVGALKVFLMEYSNLIVSEHRDMLLNLASLRDVTVEDLMVPRRNIEDIDISHPIDSIMEKIATARHSRMPVYSNDYQEIIGVLSIKRVFGSWPRMDISLEEIRSLTVKAIFVPGSNSALEQLRVFIERHERFAIVVDEYGEVLGIITADDIVDEVIGKLSVNPMPLGQPVTWGDDNSVILDGAVRLREINRRLSVSFPLDGAKTLNGWILSQLMELPEGDVSIRVGNVVVETVQVSDKYVRLARLRRICD</sequence>
<dbReference type="PANTHER" id="PTHR22777:SF32">
    <property type="entry name" value="UPF0053 INNER MEMBRANE PROTEIN YFJD"/>
    <property type="match status" value="1"/>
</dbReference>
<dbReference type="Proteomes" id="UP000198651">
    <property type="component" value="Chromosome I"/>
</dbReference>
<dbReference type="GO" id="GO:0050660">
    <property type="term" value="F:flavin adenine dinucleotide binding"/>
    <property type="evidence" value="ECO:0007669"/>
    <property type="project" value="InterPro"/>
</dbReference>
<protein>
    <submittedName>
        <fullName evidence="14">Putative membrane protein</fullName>
    </submittedName>
</protein>
<dbReference type="EMBL" id="LN906597">
    <property type="protein sequence ID" value="CUT17446.1"/>
    <property type="molecule type" value="Genomic_DNA"/>
</dbReference>
<dbReference type="InterPro" id="IPR000644">
    <property type="entry name" value="CBS_dom"/>
</dbReference>
<evidence type="ECO:0000256" key="11">
    <source>
        <dbReference type="SAM" id="Phobius"/>
    </source>
</evidence>
<comment type="similarity">
    <text evidence="2">Belongs to the UPF0053 family.</text>
</comment>
<evidence type="ECO:0000256" key="2">
    <source>
        <dbReference type="ARBA" id="ARBA00006337"/>
    </source>
</evidence>
<dbReference type="Pfam" id="PF03471">
    <property type="entry name" value="CorC_HlyC"/>
    <property type="match status" value="1"/>
</dbReference>
<keyword evidence="5" id="KW-0677">Repeat</keyword>
<dbReference type="InterPro" id="IPR046342">
    <property type="entry name" value="CBS_dom_sf"/>
</dbReference>
<dbReference type="Pfam" id="PF01595">
    <property type="entry name" value="CNNM"/>
    <property type="match status" value="1"/>
</dbReference>
<evidence type="ECO:0000256" key="5">
    <source>
        <dbReference type="ARBA" id="ARBA00022737"/>
    </source>
</evidence>